<keyword evidence="3" id="KW-1185">Reference proteome</keyword>
<dbReference type="EMBL" id="BOLY01000002">
    <property type="protein sequence ID" value="GIZ41016.1"/>
    <property type="molecule type" value="Genomic_DNA"/>
</dbReference>
<dbReference type="GeneID" id="68289908"/>
<gene>
    <name evidence="2" type="ORF">CKM354_000433300</name>
</gene>
<reference evidence="2 3" key="1">
    <citation type="submission" date="2021-01" db="EMBL/GenBank/DDBJ databases">
        <title>Cercospora kikuchii MAFF 305040 whole genome shotgun sequence.</title>
        <authorList>
            <person name="Kashiwa T."/>
            <person name="Suzuki T."/>
        </authorList>
    </citation>
    <scope>NUCLEOTIDE SEQUENCE [LARGE SCALE GENOMIC DNA]</scope>
    <source>
        <strain evidence="2 3">MAFF 305040</strain>
    </source>
</reference>
<dbReference type="AlphaFoldDB" id="A0A9P3CFQ4"/>
<dbReference type="RefSeq" id="XP_044655503.1">
    <property type="nucleotide sequence ID" value="XM_044799568.1"/>
</dbReference>
<sequence length="660" mass="74901">MSTKPKTTLCEKCQQPFRGEKVPASGSRFEHHSTWQGLREAARGGCYICSFYIRNGEQRLMSREGQSDGKSSLKLCVVRVHETLGYLALQLGDLRMLFHAYQCNDRIARAMGDWDPPVQYSRQRLNSLLTPWLRKCKVQHDSCASHARPYIPTRLLLLEPDSSRPFVRLIATADLQSTSNLVYCTVSHRWGHAELPKLESTTIARLKSGIATTDLPQSYQEAIAIAESMNISYVWIDSLCIEQDSILDWRREAGAMYNIYRGAELNIALSGASRDLQTSLSNRDTSLIRAASVRVSWDYVNSGEMDNPVQLNWIIVRDNLGWEDVKDNPLMRRAWVLQEIHLATRILFLGAEQIHYHCRCMSFCETFPGDLPVNVERRLVPRLVPRAGPTHWRNLVKTYSACKLTNRNDRTMAIAGIARWYAEQLNEEYVAGFWRSQLPACLLWNVDQYGSTKRASQYRAPTWSWLSIDGRVTAYNDFPAVTLCDCISVHIDLVDAQNPYGQIANGEIVLHGHLAPFRLWGEGANAMMATTDRKIGKVVALAARLSRDVHRPGLGMDFNDVPLKSDGSVDSSFKVGVTVGWGGAHRHDEVTISRYVRVYALPVYRRLNDHLAVRSNSFGLLLQESKDRVGSFTRIGNYQTNTKDQEHLFNASERRHVRII</sequence>
<dbReference type="PANTHER" id="PTHR33112">
    <property type="entry name" value="DOMAIN PROTEIN, PUTATIVE-RELATED"/>
    <property type="match status" value="1"/>
</dbReference>
<dbReference type="Pfam" id="PF06985">
    <property type="entry name" value="HET"/>
    <property type="match status" value="1"/>
</dbReference>
<dbReference type="OrthoDB" id="3647162at2759"/>
<protein>
    <recommendedName>
        <fullName evidence="1">Heterokaryon incompatibility domain-containing protein</fullName>
    </recommendedName>
</protein>
<comment type="caution">
    <text evidence="2">The sequence shown here is derived from an EMBL/GenBank/DDBJ whole genome shotgun (WGS) entry which is preliminary data.</text>
</comment>
<organism evidence="2 3">
    <name type="scientific">Cercospora kikuchii</name>
    <dbReference type="NCBI Taxonomy" id="84275"/>
    <lineage>
        <taxon>Eukaryota</taxon>
        <taxon>Fungi</taxon>
        <taxon>Dikarya</taxon>
        <taxon>Ascomycota</taxon>
        <taxon>Pezizomycotina</taxon>
        <taxon>Dothideomycetes</taxon>
        <taxon>Dothideomycetidae</taxon>
        <taxon>Mycosphaerellales</taxon>
        <taxon>Mycosphaerellaceae</taxon>
        <taxon>Cercospora</taxon>
    </lineage>
</organism>
<name>A0A9P3CFQ4_9PEZI</name>
<evidence type="ECO:0000313" key="3">
    <source>
        <dbReference type="Proteomes" id="UP000825890"/>
    </source>
</evidence>
<proteinExistence type="predicted"/>
<dbReference type="PANTHER" id="PTHR33112:SF10">
    <property type="entry name" value="TOL"/>
    <property type="match status" value="1"/>
</dbReference>
<dbReference type="Proteomes" id="UP000825890">
    <property type="component" value="Unassembled WGS sequence"/>
</dbReference>
<evidence type="ECO:0000313" key="2">
    <source>
        <dbReference type="EMBL" id="GIZ41016.1"/>
    </source>
</evidence>
<dbReference type="InterPro" id="IPR010730">
    <property type="entry name" value="HET"/>
</dbReference>
<evidence type="ECO:0000259" key="1">
    <source>
        <dbReference type="Pfam" id="PF06985"/>
    </source>
</evidence>
<feature type="domain" description="Heterokaryon incompatibility" evidence="1">
    <location>
        <begin position="183"/>
        <end position="339"/>
    </location>
</feature>
<accession>A0A9P3CFQ4</accession>